<dbReference type="InterPro" id="IPR052433">
    <property type="entry name" value="X-Pro_dipept-like"/>
</dbReference>
<gene>
    <name evidence="8" type="ORF">Cfor_11141</name>
</gene>
<proteinExistence type="predicted"/>
<protein>
    <recommendedName>
        <fullName evidence="7">Peptidase M24 domain-containing protein</fullName>
    </recommendedName>
</protein>
<dbReference type="InterPro" id="IPR000994">
    <property type="entry name" value="Pept_M24"/>
</dbReference>
<keyword evidence="6" id="KW-0464">Manganese</keyword>
<organism evidence="8 9">
    <name type="scientific">Coptotermes formosanus</name>
    <name type="common">Formosan subterranean termite</name>
    <dbReference type="NCBI Taxonomy" id="36987"/>
    <lineage>
        <taxon>Eukaryota</taxon>
        <taxon>Metazoa</taxon>
        <taxon>Ecdysozoa</taxon>
        <taxon>Arthropoda</taxon>
        <taxon>Hexapoda</taxon>
        <taxon>Insecta</taxon>
        <taxon>Pterygota</taxon>
        <taxon>Neoptera</taxon>
        <taxon>Polyneoptera</taxon>
        <taxon>Dictyoptera</taxon>
        <taxon>Blattodea</taxon>
        <taxon>Blattoidea</taxon>
        <taxon>Termitoidae</taxon>
        <taxon>Rhinotermitidae</taxon>
        <taxon>Coptotermes</taxon>
    </lineage>
</organism>
<dbReference type="PANTHER" id="PTHR48480:SF2">
    <property type="entry name" value="PEPTIDASE D"/>
    <property type="match status" value="1"/>
</dbReference>
<accession>A0A6L2PCJ5</accession>
<dbReference type="Proteomes" id="UP000502823">
    <property type="component" value="Unassembled WGS sequence"/>
</dbReference>
<evidence type="ECO:0000313" key="9">
    <source>
        <dbReference type="Proteomes" id="UP000502823"/>
    </source>
</evidence>
<keyword evidence="4" id="KW-0378">Hydrolase</keyword>
<dbReference type="InParanoid" id="A0A6L2PCJ5"/>
<comment type="cofactor">
    <cofactor evidence="1">
        <name>Mn(2+)</name>
        <dbReference type="ChEBI" id="CHEBI:29035"/>
    </cofactor>
</comment>
<dbReference type="PANTHER" id="PTHR48480">
    <property type="match status" value="1"/>
</dbReference>
<name>A0A6L2PCJ5_COPFO</name>
<sequence length="384" mass="42407">MLLSLSFTIKTSLCALKDVPCFSFFSEGVLRKGHFWRRHSFSMLGKQCNEHVQTCKKSCQNRHFKAQNVLEGLMIIPVQQQLQGSVCPDMAGLLNRMIKSDLELEVLRYVNKISSDAHIHVMRTIHAGMMEYQAEATFLNYVYLVGGCRHVGYTCICSSGDNGSILHYGHAGAPNSRNINDGDMCSFDMGASYCGYTSDITCSFPVNGKFTKDQAVIYNAVLNANRAVMNAAKPGVSWVDMHKLANSVLLSNLRDAGLLQGDVDEMMKAGIGAVFQPHGLGHLMGLDVHDVGGYLEGTPSRPIEPGLNRLRTARVLEKGMVLTIEPGCYFSDVLLDKALANPEQAKFMVPEVIERFRNFGGVRIEDDVIVMENGVENMTKVPRT</sequence>
<feature type="non-terminal residue" evidence="8">
    <location>
        <position position="384"/>
    </location>
</feature>
<dbReference type="AlphaFoldDB" id="A0A6L2PCJ5"/>
<dbReference type="OrthoDB" id="10261878at2759"/>
<dbReference type="FunCoup" id="A0A6L2PCJ5">
    <property type="interactions" value="997"/>
</dbReference>
<evidence type="ECO:0000256" key="3">
    <source>
        <dbReference type="ARBA" id="ARBA00022723"/>
    </source>
</evidence>
<dbReference type="GO" id="GO:0008237">
    <property type="term" value="F:metallopeptidase activity"/>
    <property type="evidence" value="ECO:0007669"/>
    <property type="project" value="UniProtKB-KW"/>
</dbReference>
<dbReference type="FunFam" id="3.90.230.10:FF:000002">
    <property type="entry name" value="Xaa-Pro aminopeptidase 3"/>
    <property type="match status" value="1"/>
</dbReference>
<dbReference type="GO" id="GO:0046872">
    <property type="term" value="F:metal ion binding"/>
    <property type="evidence" value="ECO:0007669"/>
    <property type="project" value="UniProtKB-KW"/>
</dbReference>
<evidence type="ECO:0000256" key="4">
    <source>
        <dbReference type="ARBA" id="ARBA00022801"/>
    </source>
</evidence>
<dbReference type="SUPFAM" id="SSF55920">
    <property type="entry name" value="Creatinase/aminopeptidase"/>
    <property type="match status" value="1"/>
</dbReference>
<keyword evidence="3" id="KW-0479">Metal-binding</keyword>
<keyword evidence="5" id="KW-0482">Metalloprotease</keyword>
<evidence type="ECO:0000313" key="8">
    <source>
        <dbReference type="EMBL" id="GFG30221.1"/>
    </source>
</evidence>
<dbReference type="CDD" id="cd01087">
    <property type="entry name" value="Prolidase"/>
    <property type="match status" value="1"/>
</dbReference>
<dbReference type="Pfam" id="PF00557">
    <property type="entry name" value="Peptidase_M24"/>
    <property type="match status" value="1"/>
</dbReference>
<evidence type="ECO:0000256" key="1">
    <source>
        <dbReference type="ARBA" id="ARBA00001936"/>
    </source>
</evidence>
<dbReference type="GO" id="GO:0006508">
    <property type="term" value="P:proteolysis"/>
    <property type="evidence" value="ECO:0007669"/>
    <property type="project" value="UniProtKB-KW"/>
</dbReference>
<dbReference type="EMBL" id="BLKM01010448">
    <property type="protein sequence ID" value="GFG30221.1"/>
    <property type="molecule type" value="Genomic_DNA"/>
</dbReference>
<dbReference type="Gene3D" id="3.90.230.10">
    <property type="entry name" value="Creatinase/methionine aminopeptidase superfamily"/>
    <property type="match status" value="1"/>
</dbReference>
<dbReference type="InterPro" id="IPR036005">
    <property type="entry name" value="Creatinase/aminopeptidase-like"/>
</dbReference>
<keyword evidence="9" id="KW-1185">Reference proteome</keyword>
<evidence type="ECO:0000256" key="6">
    <source>
        <dbReference type="ARBA" id="ARBA00023211"/>
    </source>
</evidence>
<evidence type="ECO:0000256" key="5">
    <source>
        <dbReference type="ARBA" id="ARBA00023049"/>
    </source>
</evidence>
<evidence type="ECO:0000259" key="7">
    <source>
        <dbReference type="Pfam" id="PF00557"/>
    </source>
</evidence>
<keyword evidence="2" id="KW-0645">Protease</keyword>
<evidence type="ECO:0000256" key="2">
    <source>
        <dbReference type="ARBA" id="ARBA00022670"/>
    </source>
</evidence>
<comment type="caution">
    <text evidence="8">The sequence shown here is derived from an EMBL/GenBank/DDBJ whole genome shotgun (WGS) entry which is preliminary data.</text>
</comment>
<reference evidence="9" key="1">
    <citation type="submission" date="2020-01" db="EMBL/GenBank/DDBJ databases">
        <title>Draft genome sequence of the Termite Coptotermes fromosanus.</title>
        <authorList>
            <person name="Itakura S."/>
            <person name="Yosikawa Y."/>
            <person name="Umezawa K."/>
        </authorList>
    </citation>
    <scope>NUCLEOTIDE SEQUENCE [LARGE SCALE GENOMIC DNA]</scope>
</reference>
<feature type="domain" description="Peptidase M24" evidence="7">
    <location>
        <begin position="106"/>
        <end position="371"/>
    </location>
</feature>